<evidence type="ECO:0000256" key="4">
    <source>
        <dbReference type="ARBA" id="ARBA00023136"/>
    </source>
</evidence>
<comment type="subcellular location">
    <subcellularLocation>
        <location evidence="1">Membrane</location>
    </subcellularLocation>
</comment>
<dbReference type="EMBL" id="JAHUTJ010008545">
    <property type="protein sequence ID" value="MED6266896.1"/>
    <property type="molecule type" value="Genomic_DNA"/>
</dbReference>
<name>A0ABU7CXN6_9TELE</name>
<sequence length="350" mass="39121">MSTKCQGLLSVAEVAQILDFLSTQTALPIVGISGGSAVVIPYKAEGSSFLQMGASLEQQVICMFKILEEYDWAEFAVITSLMPGYDTFVDIVQSYTDTSYFLWNLQDILSLEMSVGTNDLKTKRMLQQLDSQVLLAYCSHEEAQYLFSLAAELGLLGPGYIWILPSLAVGNPNSPPPATFPVGVIGVITDQWRKSLRQRVREGVAIVAKGAESFKRVYGFIPEGHGDCNKPTKQSDNNTLFRHMLNVTWERKDLSFNNQGFLSNPSMVIIALDRERLWDKVGTFARGILQVRYPIWPRYGSFLEHISDDRHLTVATLEEHPFVMVENVDPGTGTCVRNTVPCRRQSNHSD</sequence>
<feature type="non-terminal residue" evidence="6">
    <location>
        <position position="350"/>
    </location>
</feature>
<evidence type="ECO:0000256" key="2">
    <source>
        <dbReference type="ARBA" id="ARBA00022692"/>
    </source>
</evidence>
<organism evidence="6 7">
    <name type="scientific">Characodon lateralis</name>
    <dbReference type="NCBI Taxonomy" id="208331"/>
    <lineage>
        <taxon>Eukaryota</taxon>
        <taxon>Metazoa</taxon>
        <taxon>Chordata</taxon>
        <taxon>Craniata</taxon>
        <taxon>Vertebrata</taxon>
        <taxon>Euteleostomi</taxon>
        <taxon>Actinopterygii</taxon>
        <taxon>Neopterygii</taxon>
        <taxon>Teleostei</taxon>
        <taxon>Neoteleostei</taxon>
        <taxon>Acanthomorphata</taxon>
        <taxon>Ovalentaria</taxon>
        <taxon>Atherinomorphae</taxon>
        <taxon>Cyprinodontiformes</taxon>
        <taxon>Goodeidae</taxon>
        <taxon>Characodon</taxon>
    </lineage>
</organism>
<dbReference type="Proteomes" id="UP001352852">
    <property type="component" value="Unassembled WGS sequence"/>
</dbReference>
<keyword evidence="7" id="KW-1185">Reference proteome</keyword>
<dbReference type="Pfam" id="PF01094">
    <property type="entry name" value="ANF_receptor"/>
    <property type="match status" value="1"/>
</dbReference>
<evidence type="ECO:0000256" key="1">
    <source>
        <dbReference type="ARBA" id="ARBA00004370"/>
    </source>
</evidence>
<accession>A0ABU7CXN6</accession>
<protein>
    <recommendedName>
        <fullName evidence="5">Receptor ligand binding region domain-containing protein</fullName>
    </recommendedName>
</protein>
<dbReference type="SUPFAM" id="SSF53822">
    <property type="entry name" value="Periplasmic binding protein-like I"/>
    <property type="match status" value="1"/>
</dbReference>
<evidence type="ECO:0000313" key="6">
    <source>
        <dbReference type="EMBL" id="MED6266896.1"/>
    </source>
</evidence>
<feature type="domain" description="Receptor ligand binding region" evidence="5">
    <location>
        <begin position="14"/>
        <end position="222"/>
    </location>
</feature>
<proteinExistence type="predicted"/>
<evidence type="ECO:0000259" key="5">
    <source>
        <dbReference type="Pfam" id="PF01094"/>
    </source>
</evidence>
<reference evidence="6 7" key="1">
    <citation type="submission" date="2021-06" db="EMBL/GenBank/DDBJ databases">
        <authorList>
            <person name="Palmer J.M."/>
        </authorList>
    </citation>
    <scope>NUCLEOTIDE SEQUENCE [LARGE SCALE GENOMIC DNA]</scope>
    <source>
        <strain evidence="6 7">CL_MEX2019</strain>
        <tissue evidence="6">Muscle</tissue>
    </source>
</reference>
<evidence type="ECO:0000313" key="7">
    <source>
        <dbReference type="Proteomes" id="UP001352852"/>
    </source>
</evidence>
<dbReference type="Gene3D" id="3.40.190.10">
    <property type="entry name" value="Periplasmic binding protein-like II"/>
    <property type="match status" value="1"/>
</dbReference>
<dbReference type="InterPro" id="IPR028082">
    <property type="entry name" value="Peripla_BP_I"/>
</dbReference>
<evidence type="ECO:0000256" key="3">
    <source>
        <dbReference type="ARBA" id="ARBA00022989"/>
    </source>
</evidence>
<keyword evidence="2" id="KW-0812">Transmembrane</keyword>
<gene>
    <name evidence="6" type="ORF">CHARACLAT_006662</name>
</gene>
<keyword evidence="4" id="KW-0472">Membrane</keyword>
<comment type="caution">
    <text evidence="6">The sequence shown here is derived from an EMBL/GenBank/DDBJ whole genome shotgun (WGS) entry which is preliminary data.</text>
</comment>
<dbReference type="InterPro" id="IPR001828">
    <property type="entry name" value="ANF_lig-bd_rcpt"/>
</dbReference>
<dbReference type="Gene3D" id="3.40.50.2300">
    <property type="match status" value="2"/>
</dbReference>
<keyword evidence="3" id="KW-1133">Transmembrane helix</keyword>